<organism evidence="3 4">
    <name type="scientific">Streptosporangium carneum</name>
    <dbReference type="NCBI Taxonomy" id="47481"/>
    <lineage>
        <taxon>Bacteria</taxon>
        <taxon>Bacillati</taxon>
        <taxon>Actinomycetota</taxon>
        <taxon>Actinomycetes</taxon>
        <taxon>Streptosporangiales</taxon>
        <taxon>Streptosporangiaceae</taxon>
        <taxon>Streptosporangium</taxon>
    </lineage>
</organism>
<evidence type="ECO:0000313" key="4">
    <source>
        <dbReference type="Proteomes" id="UP001143474"/>
    </source>
</evidence>
<reference evidence="3" key="1">
    <citation type="journal article" date="2014" name="Int. J. Syst. Evol. Microbiol.">
        <title>Complete genome sequence of Corynebacterium casei LMG S-19264T (=DSM 44701T), isolated from a smear-ripened cheese.</title>
        <authorList>
            <consortium name="US DOE Joint Genome Institute (JGI-PGF)"/>
            <person name="Walter F."/>
            <person name="Albersmeier A."/>
            <person name="Kalinowski J."/>
            <person name="Ruckert C."/>
        </authorList>
    </citation>
    <scope>NUCLEOTIDE SEQUENCE</scope>
    <source>
        <strain evidence="3">VKM Ac-2007</strain>
    </source>
</reference>
<proteinExistence type="predicted"/>
<dbReference type="SUPFAM" id="SSF56349">
    <property type="entry name" value="DNA breaking-rejoining enzymes"/>
    <property type="match status" value="1"/>
</dbReference>
<evidence type="ECO:0000313" key="3">
    <source>
        <dbReference type="EMBL" id="GLK10442.1"/>
    </source>
</evidence>
<evidence type="ECO:0000256" key="2">
    <source>
        <dbReference type="SAM" id="MobiDB-lite"/>
    </source>
</evidence>
<feature type="region of interest" description="Disordered" evidence="2">
    <location>
        <begin position="194"/>
        <end position="213"/>
    </location>
</feature>
<keyword evidence="4" id="KW-1185">Reference proteome</keyword>
<keyword evidence="1" id="KW-0238">DNA-binding</keyword>
<dbReference type="AlphaFoldDB" id="A0A9W6I1R1"/>
<dbReference type="InterPro" id="IPR010998">
    <property type="entry name" value="Integrase_recombinase_N"/>
</dbReference>
<evidence type="ECO:0000256" key="1">
    <source>
        <dbReference type="ARBA" id="ARBA00023125"/>
    </source>
</evidence>
<name>A0A9W6I1R1_9ACTN</name>
<dbReference type="Proteomes" id="UP001143474">
    <property type="component" value="Unassembled WGS sequence"/>
</dbReference>
<dbReference type="GO" id="GO:0003677">
    <property type="term" value="F:DNA binding"/>
    <property type="evidence" value="ECO:0007669"/>
    <property type="project" value="UniProtKB-KW"/>
</dbReference>
<dbReference type="Gene3D" id="1.10.150.130">
    <property type="match status" value="1"/>
</dbReference>
<dbReference type="EMBL" id="BSEV01000008">
    <property type="protein sequence ID" value="GLK10442.1"/>
    <property type="molecule type" value="Genomic_DNA"/>
</dbReference>
<accession>A0A9W6I1R1</accession>
<sequence length="213" mass="23375">MGMVRAVARRSLRNGRLPCVCGGDPTAQLYEGLLRLRIDPALGDRFLSEITVRRVRQRCTTLLGEAGSGASTLAEAYQLLRDIPNSAVEDELIKKNPRRIKSAGWSVRKSGRVGRGGGLRAGGCRTSMLLRSRVPGDVRQPMVGWPAALRRCHLDAQTVRIEVTAMAYLHAAKNRDRAVADVLGEIVKEGLRSREKEGVRSGEDEHLIEGKIN</sequence>
<comment type="caution">
    <text evidence="3">The sequence shown here is derived from an EMBL/GenBank/DDBJ whole genome shotgun (WGS) entry which is preliminary data.</text>
</comment>
<protein>
    <submittedName>
        <fullName evidence="3">Uncharacterized protein</fullName>
    </submittedName>
</protein>
<dbReference type="InterPro" id="IPR011010">
    <property type="entry name" value="DNA_brk_join_enz"/>
</dbReference>
<gene>
    <name evidence="3" type="ORF">GCM10017600_38480</name>
</gene>
<reference evidence="3" key="2">
    <citation type="submission" date="2023-01" db="EMBL/GenBank/DDBJ databases">
        <authorList>
            <person name="Sun Q."/>
            <person name="Evtushenko L."/>
        </authorList>
    </citation>
    <scope>NUCLEOTIDE SEQUENCE</scope>
    <source>
        <strain evidence="3">VKM Ac-2007</strain>
    </source>
</reference>